<dbReference type="EMBL" id="AFRT01000247">
    <property type="protein sequence ID" value="ELU44903.1"/>
    <property type="molecule type" value="Genomic_DNA"/>
</dbReference>
<gene>
    <name evidence="2" type="ORF">AG1IA_01058</name>
</gene>
<sequence length="52" mass="6216">MRKKNQSLGTSKMNGFQSISVFMHHFKQKPQRDGSKTQREHEPDYQLLQEPR</sequence>
<comment type="caution">
    <text evidence="2">The sequence shown here is derived from an EMBL/GenBank/DDBJ whole genome shotgun (WGS) entry which is preliminary data.</text>
</comment>
<organism evidence="2 3">
    <name type="scientific">Thanatephorus cucumeris (strain AG1-IA)</name>
    <name type="common">Rice sheath blight fungus</name>
    <name type="synonym">Rhizoctonia solani</name>
    <dbReference type="NCBI Taxonomy" id="983506"/>
    <lineage>
        <taxon>Eukaryota</taxon>
        <taxon>Fungi</taxon>
        <taxon>Dikarya</taxon>
        <taxon>Basidiomycota</taxon>
        <taxon>Agaricomycotina</taxon>
        <taxon>Agaricomycetes</taxon>
        <taxon>Cantharellales</taxon>
        <taxon>Ceratobasidiaceae</taxon>
        <taxon>Rhizoctonia</taxon>
        <taxon>Rhizoctonia solani AG-1</taxon>
    </lineage>
</organism>
<dbReference type="AlphaFoldDB" id="L8X788"/>
<proteinExistence type="predicted"/>
<evidence type="ECO:0000313" key="3">
    <source>
        <dbReference type="Proteomes" id="UP000011668"/>
    </source>
</evidence>
<keyword evidence="3" id="KW-1185">Reference proteome</keyword>
<evidence type="ECO:0000256" key="1">
    <source>
        <dbReference type="SAM" id="MobiDB-lite"/>
    </source>
</evidence>
<evidence type="ECO:0000313" key="2">
    <source>
        <dbReference type="EMBL" id="ELU44903.1"/>
    </source>
</evidence>
<name>L8X788_THACA</name>
<accession>L8X788</accession>
<dbReference type="Proteomes" id="UP000011668">
    <property type="component" value="Unassembled WGS sequence"/>
</dbReference>
<reference evidence="2 3" key="1">
    <citation type="journal article" date="2013" name="Nat. Commun.">
        <title>The evolution and pathogenic mechanisms of the rice sheath blight pathogen.</title>
        <authorList>
            <person name="Zheng A."/>
            <person name="Lin R."/>
            <person name="Xu L."/>
            <person name="Qin P."/>
            <person name="Tang C."/>
            <person name="Ai P."/>
            <person name="Zhang D."/>
            <person name="Liu Y."/>
            <person name="Sun Z."/>
            <person name="Feng H."/>
            <person name="Wang Y."/>
            <person name="Chen Y."/>
            <person name="Liang X."/>
            <person name="Fu R."/>
            <person name="Li Q."/>
            <person name="Zhang J."/>
            <person name="Yu X."/>
            <person name="Xie Z."/>
            <person name="Ding L."/>
            <person name="Guan P."/>
            <person name="Tang J."/>
            <person name="Liang Y."/>
            <person name="Wang S."/>
            <person name="Deng Q."/>
            <person name="Li S."/>
            <person name="Zhu J."/>
            <person name="Wang L."/>
            <person name="Liu H."/>
            <person name="Li P."/>
        </authorList>
    </citation>
    <scope>NUCLEOTIDE SEQUENCE [LARGE SCALE GENOMIC DNA]</scope>
    <source>
        <strain evidence="3">AG-1 IA</strain>
    </source>
</reference>
<protein>
    <submittedName>
        <fullName evidence="2">Uncharacterized protein</fullName>
    </submittedName>
</protein>
<feature type="compositionally biased region" description="Polar residues" evidence="1">
    <location>
        <begin position="1"/>
        <end position="20"/>
    </location>
</feature>
<feature type="compositionally biased region" description="Basic and acidic residues" evidence="1">
    <location>
        <begin position="30"/>
        <end position="44"/>
    </location>
</feature>
<feature type="region of interest" description="Disordered" evidence="1">
    <location>
        <begin position="1"/>
        <end position="52"/>
    </location>
</feature>
<dbReference type="HOGENOM" id="CLU_3088916_0_0_1"/>